<dbReference type="PROSITE" id="PS51168">
    <property type="entry name" value="CHORISMATE_MUT_2"/>
    <property type="match status" value="1"/>
</dbReference>
<keyword evidence="2" id="KW-0413">Isomerase</keyword>
<dbReference type="EMBL" id="JACWMY010000012">
    <property type="protein sequence ID" value="MBD1366350.1"/>
    <property type="molecule type" value="Genomic_DNA"/>
</dbReference>
<gene>
    <name evidence="5" type="ORF">IDJ77_21230</name>
</gene>
<feature type="domain" description="Chorismate mutase" evidence="4">
    <location>
        <begin position="29"/>
        <end position="120"/>
    </location>
</feature>
<dbReference type="SMART" id="SM00830">
    <property type="entry name" value="CM_2"/>
    <property type="match status" value="1"/>
</dbReference>
<accession>A0ABR7WVM5</accession>
<dbReference type="RefSeq" id="WP_191190996.1">
    <property type="nucleotide sequence ID" value="NZ_JACWMY010000012.1"/>
</dbReference>
<evidence type="ECO:0000256" key="3">
    <source>
        <dbReference type="SAM" id="SignalP"/>
    </source>
</evidence>
<keyword evidence="6" id="KW-1185">Reference proteome</keyword>
<evidence type="ECO:0000256" key="2">
    <source>
        <dbReference type="ARBA" id="ARBA00023235"/>
    </source>
</evidence>
<evidence type="ECO:0000313" key="5">
    <source>
        <dbReference type="EMBL" id="MBD1366350.1"/>
    </source>
</evidence>
<dbReference type="InterPro" id="IPR002701">
    <property type="entry name" value="CM_II_prokaryot"/>
</dbReference>
<evidence type="ECO:0000313" key="6">
    <source>
        <dbReference type="Proteomes" id="UP000606600"/>
    </source>
</evidence>
<dbReference type="PANTHER" id="PTHR38041:SF1">
    <property type="entry name" value="CHORISMATE MUTASE"/>
    <property type="match status" value="1"/>
</dbReference>
<dbReference type="InterPro" id="IPR036979">
    <property type="entry name" value="CM_dom_sf"/>
</dbReference>
<evidence type="ECO:0000259" key="4">
    <source>
        <dbReference type="PROSITE" id="PS51168"/>
    </source>
</evidence>
<name>A0ABR7WVM5_9SPHI</name>
<dbReference type="PANTHER" id="PTHR38041">
    <property type="entry name" value="CHORISMATE MUTASE"/>
    <property type="match status" value="1"/>
</dbReference>
<dbReference type="Proteomes" id="UP000606600">
    <property type="component" value="Unassembled WGS sequence"/>
</dbReference>
<keyword evidence="3" id="KW-0732">Signal</keyword>
<feature type="signal peptide" evidence="3">
    <location>
        <begin position="1"/>
        <end position="23"/>
    </location>
</feature>
<sequence length="123" mass="13619">MKYIKQAFLCVSCCLILSFAASAQTKSTAVINQELSSSRKKIDSLDKLLISVLGSRQRIVQEIGVYKKKNNVPPLQPARFKEVVDRAVAAGSKEGLSAEFITELMNSIHKESLRMESDTTVKN</sequence>
<dbReference type="InterPro" id="IPR036263">
    <property type="entry name" value="Chorismate_II_sf"/>
</dbReference>
<protein>
    <recommendedName>
        <fullName evidence="1">chorismate mutase</fullName>
        <ecNumber evidence="1">5.4.99.5</ecNumber>
    </recommendedName>
</protein>
<dbReference type="InterPro" id="IPR051331">
    <property type="entry name" value="Chorismate_mutase-related"/>
</dbReference>
<feature type="chain" id="PRO_5046582373" description="chorismate mutase" evidence="3">
    <location>
        <begin position="24"/>
        <end position="123"/>
    </location>
</feature>
<dbReference type="Gene3D" id="1.20.59.10">
    <property type="entry name" value="Chorismate mutase"/>
    <property type="match status" value="1"/>
</dbReference>
<reference evidence="5 6" key="1">
    <citation type="submission" date="2020-09" db="EMBL/GenBank/DDBJ databases">
        <title>Novel species of Mucilaginibacter isolated from a glacier on the Tibetan Plateau.</title>
        <authorList>
            <person name="Liu Q."/>
            <person name="Xin Y.-H."/>
        </authorList>
    </citation>
    <scope>NUCLEOTIDE SEQUENCE [LARGE SCALE GENOMIC DNA]</scope>
    <source>
        <strain evidence="5 6">ZT4R22</strain>
    </source>
</reference>
<dbReference type="Pfam" id="PF01817">
    <property type="entry name" value="CM_2"/>
    <property type="match status" value="1"/>
</dbReference>
<proteinExistence type="predicted"/>
<dbReference type="SUPFAM" id="SSF48600">
    <property type="entry name" value="Chorismate mutase II"/>
    <property type="match status" value="1"/>
</dbReference>
<dbReference type="EC" id="5.4.99.5" evidence="1"/>
<organism evidence="5 6">
    <name type="scientific">Mucilaginibacter pankratovii</name>
    <dbReference type="NCBI Taxonomy" id="2772110"/>
    <lineage>
        <taxon>Bacteria</taxon>
        <taxon>Pseudomonadati</taxon>
        <taxon>Bacteroidota</taxon>
        <taxon>Sphingobacteriia</taxon>
        <taxon>Sphingobacteriales</taxon>
        <taxon>Sphingobacteriaceae</taxon>
        <taxon>Mucilaginibacter</taxon>
    </lineage>
</organism>
<evidence type="ECO:0000256" key="1">
    <source>
        <dbReference type="ARBA" id="ARBA00012404"/>
    </source>
</evidence>
<comment type="caution">
    <text evidence="5">The sequence shown here is derived from an EMBL/GenBank/DDBJ whole genome shotgun (WGS) entry which is preliminary data.</text>
</comment>